<gene>
    <name evidence="2" type="ORF">CEP68_10960</name>
</gene>
<dbReference type="KEGG" id="bvc:CEP68_10960"/>
<proteinExistence type="predicted"/>
<protein>
    <submittedName>
        <fullName evidence="2">Uncharacterized protein</fullName>
    </submittedName>
</protein>
<evidence type="ECO:0000313" key="2">
    <source>
        <dbReference type="EMBL" id="ASE39980.2"/>
    </source>
</evidence>
<feature type="transmembrane region" description="Helical" evidence="1">
    <location>
        <begin position="23"/>
        <end position="50"/>
    </location>
</feature>
<sequence>MQSLNQIEHITSMGPEPMDLTEIASLITAVAALVASFAWPAAVFLGVWLFRKELRSVIAKLPGLIDRMKSVKVLEFEAQLEKLANQATSGEDAKGTISPSEIIVAEQIAEDIEEIGEQNLASQLDRLCVEYDTVIRIMPPSLERTRTLTQILVRMRILGPAMSKYIVNYMSSGSAGSRLAAIAMMQIQPEKADLGWLARRFTEEAPFVFYHAALALQNIANGVPGRLSQVKMVAASALHTLKSFDGEPDHDTIYVLEALLEDRTTGIYV</sequence>
<evidence type="ECO:0000313" key="3">
    <source>
        <dbReference type="Proteomes" id="UP000197050"/>
    </source>
</evidence>
<dbReference type="AlphaFoldDB" id="A0A1Z3U9X7"/>
<accession>A0A1Z3U9X7</accession>
<name>A0A1Z3U9X7_BREVE</name>
<dbReference type="Proteomes" id="UP000197050">
    <property type="component" value="Chromosome"/>
</dbReference>
<organism evidence="2 3">
    <name type="scientific">Brevundimonas vesicularis</name>
    <name type="common">Pseudomonas vesicularis</name>
    <dbReference type="NCBI Taxonomy" id="41276"/>
    <lineage>
        <taxon>Bacteria</taxon>
        <taxon>Pseudomonadati</taxon>
        <taxon>Pseudomonadota</taxon>
        <taxon>Alphaproteobacteria</taxon>
        <taxon>Caulobacterales</taxon>
        <taxon>Caulobacteraceae</taxon>
        <taxon>Brevundimonas</taxon>
    </lineage>
</organism>
<evidence type="ECO:0000256" key="1">
    <source>
        <dbReference type="SAM" id="Phobius"/>
    </source>
</evidence>
<keyword evidence="1" id="KW-1133">Transmembrane helix</keyword>
<reference evidence="3" key="1">
    <citation type="submission" date="2017-06" db="EMBL/GenBank/DDBJ databases">
        <title>FDA dAtabase for Regulatory Grade micrObial Sequences (FDA-ARGOS): Supporting development and validation of Infectious Disease Dx tests.</title>
        <authorList>
            <person name="Minogue T."/>
            <person name="Wolcott M."/>
            <person name="Wasieloski L."/>
            <person name="Aguilar W."/>
            <person name="Moore D."/>
            <person name="Tallon L."/>
            <person name="Sadzewicz L."/>
            <person name="Sengamalay N."/>
            <person name="Ott S."/>
            <person name="Godinez A."/>
            <person name="Nagaraj S."/>
            <person name="Nadendla S."/>
            <person name="Geyer C."/>
            <person name="Sichtig H."/>
        </authorList>
    </citation>
    <scope>NUCLEOTIDE SEQUENCE [LARGE SCALE GENOMIC DNA]</scope>
    <source>
        <strain evidence="3">FDAARGOS_289</strain>
    </source>
</reference>
<keyword evidence="1" id="KW-0472">Membrane</keyword>
<dbReference type="EMBL" id="CP022048">
    <property type="protein sequence ID" value="ASE39980.2"/>
    <property type="molecule type" value="Genomic_DNA"/>
</dbReference>
<keyword evidence="1" id="KW-0812">Transmembrane</keyword>